<evidence type="ECO:0000256" key="2">
    <source>
        <dbReference type="ARBA" id="ARBA00022475"/>
    </source>
</evidence>
<feature type="transmembrane region" description="Helical" evidence="6">
    <location>
        <begin position="209"/>
        <end position="232"/>
    </location>
</feature>
<dbReference type="GO" id="GO:0005886">
    <property type="term" value="C:plasma membrane"/>
    <property type="evidence" value="ECO:0007669"/>
    <property type="project" value="UniProtKB-SubCell"/>
</dbReference>
<evidence type="ECO:0000256" key="4">
    <source>
        <dbReference type="ARBA" id="ARBA00022989"/>
    </source>
</evidence>
<keyword evidence="5 6" id="KW-0472">Membrane</keyword>
<name>A0A4R8FYK5_9GAMM</name>
<dbReference type="InterPro" id="IPR050833">
    <property type="entry name" value="Poly_Biosynth_Transport"/>
</dbReference>
<dbReference type="InterPro" id="IPR002797">
    <property type="entry name" value="Polysacc_synth"/>
</dbReference>
<dbReference type="PANTHER" id="PTHR30250:SF11">
    <property type="entry name" value="O-ANTIGEN TRANSPORTER-RELATED"/>
    <property type="match status" value="1"/>
</dbReference>
<keyword evidence="2" id="KW-1003">Cell membrane</keyword>
<dbReference type="AlphaFoldDB" id="A0A4R8FYK5"/>
<evidence type="ECO:0000256" key="3">
    <source>
        <dbReference type="ARBA" id="ARBA00022692"/>
    </source>
</evidence>
<dbReference type="Pfam" id="PF01943">
    <property type="entry name" value="Polysacc_synt"/>
    <property type="match status" value="1"/>
</dbReference>
<accession>A0A4R8FYK5</accession>
<reference evidence="7 8" key="1">
    <citation type="submission" date="2019-03" db="EMBL/GenBank/DDBJ databases">
        <title>Freshwater and sediment microbial communities from various areas in North America, analyzing microbe dynamics in response to fracking.</title>
        <authorList>
            <person name="Lamendella R."/>
        </authorList>
    </citation>
    <scope>NUCLEOTIDE SEQUENCE [LARGE SCALE GENOMIC DNA]</scope>
    <source>
        <strain evidence="7 8">6_TX</strain>
    </source>
</reference>
<feature type="transmembrane region" description="Helical" evidence="6">
    <location>
        <begin position="172"/>
        <end position="189"/>
    </location>
</feature>
<evidence type="ECO:0000313" key="7">
    <source>
        <dbReference type="EMBL" id="TDX32171.1"/>
    </source>
</evidence>
<dbReference type="EMBL" id="SOEC01000002">
    <property type="protein sequence ID" value="TDX32171.1"/>
    <property type="molecule type" value="Genomic_DNA"/>
</dbReference>
<feature type="transmembrane region" description="Helical" evidence="6">
    <location>
        <begin position="37"/>
        <end position="59"/>
    </location>
</feature>
<feature type="transmembrane region" description="Helical" evidence="6">
    <location>
        <begin position="6"/>
        <end position="25"/>
    </location>
</feature>
<comment type="subcellular location">
    <subcellularLocation>
        <location evidence="1">Cell membrane</location>
        <topology evidence="1">Multi-pass membrane protein</topology>
    </subcellularLocation>
</comment>
<feature type="transmembrane region" description="Helical" evidence="6">
    <location>
        <begin position="341"/>
        <end position="362"/>
    </location>
</feature>
<dbReference type="PANTHER" id="PTHR30250">
    <property type="entry name" value="PST FAMILY PREDICTED COLANIC ACID TRANSPORTER"/>
    <property type="match status" value="1"/>
</dbReference>
<comment type="caution">
    <text evidence="7">The sequence shown here is derived from an EMBL/GenBank/DDBJ whole genome shotgun (WGS) entry which is preliminary data.</text>
</comment>
<organism evidence="7 8">
    <name type="scientific">Modicisalibacter xianhensis</name>
    <dbReference type="NCBI Taxonomy" id="442341"/>
    <lineage>
        <taxon>Bacteria</taxon>
        <taxon>Pseudomonadati</taxon>
        <taxon>Pseudomonadota</taxon>
        <taxon>Gammaproteobacteria</taxon>
        <taxon>Oceanospirillales</taxon>
        <taxon>Halomonadaceae</taxon>
        <taxon>Modicisalibacter</taxon>
    </lineage>
</organism>
<proteinExistence type="predicted"/>
<feature type="transmembrane region" description="Helical" evidence="6">
    <location>
        <begin position="133"/>
        <end position="152"/>
    </location>
</feature>
<feature type="transmembrane region" description="Helical" evidence="6">
    <location>
        <begin position="253"/>
        <end position="277"/>
    </location>
</feature>
<evidence type="ECO:0000256" key="1">
    <source>
        <dbReference type="ARBA" id="ARBA00004651"/>
    </source>
</evidence>
<dbReference type="Proteomes" id="UP000294489">
    <property type="component" value="Unassembled WGS sequence"/>
</dbReference>
<feature type="transmembrane region" description="Helical" evidence="6">
    <location>
        <begin position="71"/>
        <end position="91"/>
    </location>
</feature>
<protein>
    <submittedName>
        <fullName evidence="7">O-antigen/teichoic acid export membrane protein</fullName>
    </submittedName>
</protein>
<feature type="transmembrane region" description="Helical" evidence="6">
    <location>
        <begin position="315"/>
        <end position="335"/>
    </location>
</feature>
<sequence>MFQLLISVLGAFVGLNTVGAANRKYFDMDSSQDMPQYIGACLQVLFISLLAVFIFLYFFRNLLSEALGITSIWVILAAVASAAIFIVNLRLGQWQVRKKPMKYGILQISLSIFNAVLSLLLVVALSYGPEGRMLGQTFAPLAFSLLAIVLLAKDGLLSFSLRKDLIKDALRFGVPLIPHVGGAFLLFSIDRFFVKKYLGLESVGVYMAAAQLAMAISICFDAFNKAYVPWLFERLKRNQQEEKNHIVKLTYGYFLLALLMAGVAFLLGPYLVVFIAGEKYAEAGSIIGLLALGQAFRGMYIMVTNYNFYSKSTALISLVTIFSGVVNLLLLIVLIPSVGLLGAAISNAISMLFMFLLAWLLASFSYPMPWFSFGENRR</sequence>
<feature type="transmembrane region" description="Helical" evidence="6">
    <location>
        <begin position="283"/>
        <end position="303"/>
    </location>
</feature>
<evidence type="ECO:0000256" key="5">
    <source>
        <dbReference type="ARBA" id="ARBA00023136"/>
    </source>
</evidence>
<evidence type="ECO:0000256" key="6">
    <source>
        <dbReference type="SAM" id="Phobius"/>
    </source>
</evidence>
<keyword evidence="4 6" id="KW-1133">Transmembrane helix</keyword>
<gene>
    <name evidence="7" type="ORF">DFO67_102120</name>
</gene>
<evidence type="ECO:0000313" key="8">
    <source>
        <dbReference type="Proteomes" id="UP000294489"/>
    </source>
</evidence>
<keyword evidence="3 6" id="KW-0812">Transmembrane</keyword>
<feature type="transmembrane region" description="Helical" evidence="6">
    <location>
        <begin position="103"/>
        <end position="127"/>
    </location>
</feature>